<keyword evidence="6" id="KW-1133">Transmembrane helix</keyword>
<keyword evidence="3 8" id="KW-0418">Kinase</keyword>
<organism evidence="8 9">
    <name type="scientific">Paenibacillus nasutitermitis</name>
    <dbReference type="NCBI Taxonomy" id="1652958"/>
    <lineage>
        <taxon>Bacteria</taxon>
        <taxon>Bacillati</taxon>
        <taxon>Bacillota</taxon>
        <taxon>Bacilli</taxon>
        <taxon>Bacillales</taxon>
        <taxon>Paenibacillaceae</taxon>
        <taxon>Paenibacillus</taxon>
    </lineage>
</organism>
<evidence type="ECO:0000256" key="2">
    <source>
        <dbReference type="ARBA" id="ARBA00022741"/>
    </source>
</evidence>
<keyword evidence="6" id="KW-0812">Transmembrane</keyword>
<evidence type="ECO:0000313" key="8">
    <source>
        <dbReference type="EMBL" id="GGD93796.1"/>
    </source>
</evidence>
<evidence type="ECO:0000256" key="6">
    <source>
        <dbReference type="SAM" id="Phobius"/>
    </source>
</evidence>
<dbReference type="PROSITE" id="PS50109">
    <property type="entry name" value="HIS_KIN"/>
    <property type="match status" value="1"/>
</dbReference>
<reference evidence="8" key="1">
    <citation type="journal article" date="2014" name="Int. J. Syst. Evol. Microbiol.">
        <title>Complete genome sequence of Corynebacterium casei LMG S-19264T (=DSM 44701T), isolated from a smear-ripened cheese.</title>
        <authorList>
            <consortium name="US DOE Joint Genome Institute (JGI-PGF)"/>
            <person name="Walter F."/>
            <person name="Albersmeier A."/>
            <person name="Kalinowski J."/>
            <person name="Ruckert C."/>
        </authorList>
    </citation>
    <scope>NUCLEOTIDE SEQUENCE</scope>
    <source>
        <strain evidence="8">CGMCC 1.15178</strain>
    </source>
</reference>
<protein>
    <submittedName>
        <fullName evidence="8">Sensor histidine kinase YesM</fullName>
    </submittedName>
</protein>
<dbReference type="Proteomes" id="UP000612456">
    <property type="component" value="Unassembled WGS sequence"/>
</dbReference>
<dbReference type="AlphaFoldDB" id="A0A917E2D5"/>
<evidence type="ECO:0000256" key="1">
    <source>
        <dbReference type="ARBA" id="ARBA00022679"/>
    </source>
</evidence>
<dbReference type="SUPFAM" id="SSF55874">
    <property type="entry name" value="ATPase domain of HSP90 chaperone/DNA topoisomerase II/histidine kinase"/>
    <property type="match status" value="1"/>
</dbReference>
<dbReference type="RefSeq" id="WP_188998090.1">
    <property type="nucleotide sequence ID" value="NZ_BMHP01000007.1"/>
</dbReference>
<dbReference type="InterPro" id="IPR036890">
    <property type="entry name" value="HATPase_C_sf"/>
</dbReference>
<feature type="transmembrane region" description="Helical" evidence="6">
    <location>
        <begin position="21"/>
        <end position="38"/>
    </location>
</feature>
<dbReference type="GO" id="GO:0000155">
    <property type="term" value="F:phosphorelay sensor kinase activity"/>
    <property type="evidence" value="ECO:0007669"/>
    <property type="project" value="InterPro"/>
</dbReference>
<keyword evidence="2" id="KW-0547">Nucleotide-binding</keyword>
<feature type="domain" description="Histidine kinase" evidence="7">
    <location>
        <begin position="458"/>
        <end position="566"/>
    </location>
</feature>
<dbReference type="EMBL" id="BMHP01000007">
    <property type="protein sequence ID" value="GGD93796.1"/>
    <property type="molecule type" value="Genomic_DNA"/>
</dbReference>
<dbReference type="Pfam" id="PF02518">
    <property type="entry name" value="HATPase_c"/>
    <property type="match status" value="1"/>
</dbReference>
<gene>
    <name evidence="8" type="primary">yesM</name>
    <name evidence="8" type="ORF">GCM10010911_60570</name>
</gene>
<evidence type="ECO:0000259" key="7">
    <source>
        <dbReference type="PROSITE" id="PS50109"/>
    </source>
</evidence>
<dbReference type="InterPro" id="IPR010559">
    <property type="entry name" value="Sig_transdc_His_kin_internal"/>
</dbReference>
<evidence type="ECO:0000256" key="4">
    <source>
        <dbReference type="ARBA" id="ARBA00022840"/>
    </source>
</evidence>
<name>A0A917E2D5_9BACL</name>
<evidence type="ECO:0000256" key="3">
    <source>
        <dbReference type="ARBA" id="ARBA00022777"/>
    </source>
</evidence>
<evidence type="ECO:0000256" key="5">
    <source>
        <dbReference type="ARBA" id="ARBA00023012"/>
    </source>
</evidence>
<dbReference type="InterPro" id="IPR005467">
    <property type="entry name" value="His_kinase_dom"/>
</dbReference>
<keyword evidence="1" id="KW-0808">Transferase</keyword>
<dbReference type="Gene3D" id="3.30.565.10">
    <property type="entry name" value="Histidine kinase-like ATPase, C-terminal domain"/>
    <property type="match status" value="1"/>
</dbReference>
<dbReference type="InterPro" id="IPR050640">
    <property type="entry name" value="Bact_2-comp_sensor_kinase"/>
</dbReference>
<dbReference type="PANTHER" id="PTHR34220:SF7">
    <property type="entry name" value="SENSOR HISTIDINE KINASE YPDA"/>
    <property type="match status" value="1"/>
</dbReference>
<keyword evidence="9" id="KW-1185">Reference proteome</keyword>
<keyword evidence="5" id="KW-0902">Two-component regulatory system</keyword>
<dbReference type="InterPro" id="IPR003594">
    <property type="entry name" value="HATPase_dom"/>
</dbReference>
<dbReference type="SMART" id="SM00387">
    <property type="entry name" value="HATPase_c"/>
    <property type="match status" value="1"/>
</dbReference>
<dbReference type="GO" id="GO:0005524">
    <property type="term" value="F:ATP binding"/>
    <property type="evidence" value="ECO:0007669"/>
    <property type="project" value="UniProtKB-KW"/>
</dbReference>
<comment type="caution">
    <text evidence="8">The sequence shown here is derived from an EMBL/GenBank/DDBJ whole genome shotgun (WGS) entry which is preliminary data.</text>
</comment>
<accession>A0A917E2D5</accession>
<dbReference type="GO" id="GO:0016020">
    <property type="term" value="C:membrane"/>
    <property type="evidence" value="ECO:0007669"/>
    <property type="project" value="InterPro"/>
</dbReference>
<sequence length="575" mass="65589">MFWKWFSLWRTIRLPQKLLMVYMPLIILPAAAGIYLMTQSYTSSSKQISADYSKDLLSLMVLKINDRLSGYEHLSRQIMTDESLQKLILTEPESSFEKLQIQNEINKKLNVIWQGDEQNKYVLSIKLSAGQEVYTYGKNMVDGYRTEDPAYIKGLEQAAGGSAWFYPETFSDGYRETVAFRLGRVIRSTNLSPLGYLTVAVDAQAVTSIFDQTQFRDRVQLQLLAPGGRILLDNGVTVPKEDKKVITYQEKSLKNNWSLGAIMSLEPIYKPIYQVSRQALFIVAGCIAVGLAVTHFIAVDLVIPIRILMRNMKLGVKGVNPKSLRRFRGAVEIVEMNDTFISVMYEIEQLIRQVVKEQQIKQSAEIRVLQNQLSPHFLYNTLNSIRWMAMIEKQDHIKEMIDSLNHLLSYSIRGTGQPVKLREELAVMEDYAKIQQVRYQHFRLIMDVEEPLLNTEVLKFLLQPLIENALIHGISNKVEQGEIRIGALLDKDTLELSVADNGAGMKAAKLAALQEELHHSTENAVHLGLRNIHERIQLHYGKRYGLEIESVPDHGTKVRLRLPFQEISGLPETAL</sequence>
<keyword evidence="6" id="KW-0472">Membrane</keyword>
<dbReference type="PANTHER" id="PTHR34220">
    <property type="entry name" value="SENSOR HISTIDINE KINASE YPDA"/>
    <property type="match status" value="1"/>
</dbReference>
<dbReference type="Pfam" id="PF06580">
    <property type="entry name" value="His_kinase"/>
    <property type="match status" value="1"/>
</dbReference>
<reference evidence="8" key="2">
    <citation type="submission" date="2020-09" db="EMBL/GenBank/DDBJ databases">
        <authorList>
            <person name="Sun Q."/>
            <person name="Zhou Y."/>
        </authorList>
    </citation>
    <scope>NUCLEOTIDE SEQUENCE</scope>
    <source>
        <strain evidence="8">CGMCC 1.15178</strain>
    </source>
</reference>
<evidence type="ECO:0000313" key="9">
    <source>
        <dbReference type="Proteomes" id="UP000612456"/>
    </source>
</evidence>
<keyword evidence="4" id="KW-0067">ATP-binding</keyword>
<feature type="transmembrane region" description="Helical" evidence="6">
    <location>
        <begin position="279"/>
        <end position="303"/>
    </location>
</feature>
<proteinExistence type="predicted"/>